<dbReference type="EMBL" id="JANBVO010000017">
    <property type="protein sequence ID" value="KAJ9144276.1"/>
    <property type="molecule type" value="Genomic_DNA"/>
</dbReference>
<dbReference type="Proteomes" id="UP001174694">
    <property type="component" value="Unassembled WGS sequence"/>
</dbReference>
<evidence type="ECO:0000313" key="1">
    <source>
        <dbReference type="EMBL" id="KAJ9144276.1"/>
    </source>
</evidence>
<comment type="caution">
    <text evidence="1">The sequence shown here is derived from an EMBL/GenBank/DDBJ whole genome shotgun (WGS) entry which is preliminary data.</text>
</comment>
<accession>A0AA38RF00</accession>
<reference evidence="1" key="1">
    <citation type="submission" date="2022-07" db="EMBL/GenBank/DDBJ databases">
        <title>Fungi with potential for degradation of polypropylene.</title>
        <authorList>
            <person name="Gostincar C."/>
        </authorList>
    </citation>
    <scope>NUCLEOTIDE SEQUENCE</scope>
    <source>
        <strain evidence="1">EXF-13308</strain>
    </source>
</reference>
<dbReference type="AlphaFoldDB" id="A0AA38RF00"/>
<name>A0AA38RF00_9PEZI</name>
<dbReference type="PANTHER" id="PTHR38790">
    <property type="entry name" value="2EXR DOMAIN-CONTAINING PROTEIN-RELATED"/>
    <property type="match status" value="1"/>
</dbReference>
<proteinExistence type="predicted"/>
<protein>
    <submittedName>
        <fullName evidence="1">Uncharacterized protein</fullName>
    </submittedName>
</protein>
<keyword evidence="2" id="KW-1185">Reference proteome</keyword>
<sequence length="221" mass="26830">MTDSLRKKQTRYILQNTVPAEGSREAKEYELNQRVSPLLRIPAELRLRVYDLVLGHRQIYIYYVPWQHKRRVKNGQPYHETIRGGFRCKILYPTQNPWEEPDRWYLKPFLDVRMTLLSGVCRQLYHETALLPHKLNPWSFQNTYVMERYIMTEGRMTLAQRRTIHTLYCRENLSKAMEKKFGNLKVIVWKDGKKLRRQDLAEEPQVTRRSKASWRDRTYQW</sequence>
<gene>
    <name evidence="1" type="ORF">NKR23_g6170</name>
</gene>
<dbReference type="PANTHER" id="PTHR38790:SF4">
    <property type="entry name" value="2EXR DOMAIN-CONTAINING PROTEIN"/>
    <property type="match status" value="1"/>
</dbReference>
<organism evidence="1 2">
    <name type="scientific">Pleurostoma richardsiae</name>
    <dbReference type="NCBI Taxonomy" id="41990"/>
    <lineage>
        <taxon>Eukaryota</taxon>
        <taxon>Fungi</taxon>
        <taxon>Dikarya</taxon>
        <taxon>Ascomycota</taxon>
        <taxon>Pezizomycotina</taxon>
        <taxon>Sordariomycetes</taxon>
        <taxon>Sordariomycetidae</taxon>
        <taxon>Calosphaeriales</taxon>
        <taxon>Pleurostomataceae</taxon>
        <taxon>Pleurostoma</taxon>
    </lineage>
</organism>
<evidence type="ECO:0000313" key="2">
    <source>
        <dbReference type="Proteomes" id="UP001174694"/>
    </source>
</evidence>